<name>A0A8B7ZIP2_ACAPL</name>
<dbReference type="GO" id="GO:0046872">
    <property type="term" value="F:metal ion binding"/>
    <property type="evidence" value="ECO:0007669"/>
    <property type="project" value="UniProtKB-KW"/>
</dbReference>
<comment type="similarity">
    <text evidence="1">Belongs to the carotenoid oxygenase family.</text>
</comment>
<dbReference type="Pfam" id="PF03055">
    <property type="entry name" value="RPE65"/>
    <property type="match status" value="1"/>
</dbReference>
<evidence type="ECO:0000313" key="7">
    <source>
        <dbReference type="RefSeq" id="XP_022104745.1"/>
    </source>
</evidence>
<dbReference type="OrthoDB" id="1069523at2759"/>
<dbReference type="GO" id="GO:0003834">
    <property type="term" value="F:beta-carotene 15,15'-dioxygenase activity"/>
    <property type="evidence" value="ECO:0007669"/>
    <property type="project" value="TreeGrafter"/>
</dbReference>
<dbReference type="PANTHER" id="PTHR10543:SF24">
    <property type="entry name" value="CAROTENOID ISOMEROOXYGENASE"/>
    <property type="match status" value="1"/>
</dbReference>
<dbReference type="OMA" id="MLPNCKA"/>
<organism evidence="6 7">
    <name type="scientific">Acanthaster planci</name>
    <name type="common">Crown-of-thorns starfish</name>
    <dbReference type="NCBI Taxonomy" id="133434"/>
    <lineage>
        <taxon>Eukaryota</taxon>
        <taxon>Metazoa</taxon>
        <taxon>Echinodermata</taxon>
        <taxon>Eleutherozoa</taxon>
        <taxon>Asterozoa</taxon>
        <taxon>Asteroidea</taxon>
        <taxon>Valvatacea</taxon>
        <taxon>Valvatida</taxon>
        <taxon>Acanthasteridae</taxon>
        <taxon>Acanthaster</taxon>
    </lineage>
</organism>
<dbReference type="GO" id="GO:0010436">
    <property type="term" value="F:carotenoid dioxygenase activity"/>
    <property type="evidence" value="ECO:0007669"/>
    <property type="project" value="TreeGrafter"/>
</dbReference>
<dbReference type="KEGG" id="aplc:110986828"/>
<dbReference type="RefSeq" id="XP_022104746.1">
    <property type="nucleotide sequence ID" value="XM_022249054.1"/>
</dbReference>
<dbReference type="AlphaFoldDB" id="A0A8B7ZIP2"/>
<evidence type="ECO:0000256" key="1">
    <source>
        <dbReference type="ARBA" id="ARBA00006787"/>
    </source>
</evidence>
<protein>
    <submittedName>
        <fullName evidence="7 8">Beta,beta-carotene 9',10'-oxygenase-like</fullName>
    </submittedName>
</protein>
<keyword evidence="6" id="KW-1185">Reference proteome</keyword>
<proteinExistence type="inferred from homology"/>
<dbReference type="GeneID" id="110986828"/>
<reference evidence="7 8" key="1">
    <citation type="submission" date="2025-04" db="UniProtKB">
        <authorList>
            <consortium name="RefSeq"/>
        </authorList>
    </citation>
    <scope>IDENTIFICATION</scope>
</reference>
<dbReference type="PANTHER" id="PTHR10543">
    <property type="entry name" value="BETA-CAROTENE DIOXYGENASE"/>
    <property type="match status" value="1"/>
</dbReference>
<keyword evidence="3" id="KW-0560">Oxidoreductase</keyword>
<sequence length="558" mass="62211">MAATGSKATGGILFSLGSAWRRQSMTTLLRGSSASVPSYAKASNVSESPWPGHALCYTVKKEQPEPLPTKVKGEVPKWINGSLLRNGGGKFEVGKDSYNHMFDGLSLLTRYNIRNGKVSYQTNFQRSDAYIKAMEQNRIVMSEFGTTAHPDPCLGIFGRFMARFKPSQFTDNCNVNWMAIGDECYVMTETKEIRKIDPVTLETLDKVDLSKRMAVHTATAHPHITNDGIMYNMGSHYDRKSHYNIIKALPPDPGVMADPMSKASVLCSIPASDSFPSYYHSFGMTDNYIVFLEQPLVLNLLKLRFIRIFKSGFSTTMKYQKTRPARFHLIKRDTGELLSQRFLADPLFCFHHINAYEEGGHVVVDLCCYTDESVIQSVAVAEMRNGMRTNAPLIKSEGKRFILPVDREKTPGMNLNALDYSKATAVLNDDGSIHCTPEVISDKYVELPRINYEKHNGKPYQYFYGTSGDLWQLLKSDTRTATSQVWMEEGALPSEPVFIGAPGSTSEDDGVVVSAVVSVQEGKPSFLLVLDARDMKEVARAEIDAEVIFGIHGMYLAN</sequence>
<evidence type="ECO:0000256" key="5">
    <source>
        <dbReference type="PIRSR" id="PIRSR604294-1"/>
    </source>
</evidence>
<evidence type="ECO:0000256" key="4">
    <source>
        <dbReference type="ARBA" id="ARBA00023004"/>
    </source>
</evidence>
<dbReference type="Proteomes" id="UP000694845">
    <property type="component" value="Unplaced"/>
</dbReference>
<accession>A0A8B7ZIP2</accession>
<evidence type="ECO:0000256" key="3">
    <source>
        <dbReference type="ARBA" id="ARBA00023002"/>
    </source>
</evidence>
<dbReference type="GO" id="GO:0016121">
    <property type="term" value="P:carotene catabolic process"/>
    <property type="evidence" value="ECO:0007669"/>
    <property type="project" value="TreeGrafter"/>
</dbReference>
<feature type="binding site" evidence="5">
    <location>
        <position position="221"/>
    </location>
    <ligand>
        <name>Fe cation</name>
        <dbReference type="ChEBI" id="CHEBI:24875"/>
        <note>catalytic</note>
    </ligand>
</feature>
<evidence type="ECO:0000313" key="8">
    <source>
        <dbReference type="RefSeq" id="XP_022104746.1"/>
    </source>
</evidence>
<dbReference type="GO" id="GO:0042574">
    <property type="term" value="P:retinal metabolic process"/>
    <property type="evidence" value="ECO:0007669"/>
    <property type="project" value="TreeGrafter"/>
</dbReference>
<dbReference type="RefSeq" id="XP_022104745.1">
    <property type="nucleotide sequence ID" value="XM_022249053.1"/>
</dbReference>
<keyword evidence="2 5" id="KW-0479">Metal-binding</keyword>
<gene>
    <name evidence="7 8" type="primary">LOC110986828</name>
</gene>
<dbReference type="InterPro" id="IPR004294">
    <property type="entry name" value="Carotenoid_Oase"/>
</dbReference>
<feature type="binding site" evidence="5">
    <location>
        <position position="552"/>
    </location>
    <ligand>
        <name>Fe cation</name>
        <dbReference type="ChEBI" id="CHEBI:24875"/>
        <note>catalytic</note>
    </ligand>
</feature>
<feature type="binding site" evidence="5">
    <location>
        <position position="280"/>
    </location>
    <ligand>
        <name>Fe cation</name>
        <dbReference type="ChEBI" id="CHEBI:24875"/>
        <note>catalytic</note>
    </ligand>
</feature>
<evidence type="ECO:0000256" key="2">
    <source>
        <dbReference type="ARBA" id="ARBA00022723"/>
    </source>
</evidence>
<keyword evidence="4 5" id="KW-0408">Iron</keyword>
<comment type="cofactor">
    <cofactor evidence="5">
        <name>Fe(2+)</name>
        <dbReference type="ChEBI" id="CHEBI:29033"/>
    </cofactor>
    <text evidence="5">Binds 1 Fe(2+) ion per subunit.</text>
</comment>
<evidence type="ECO:0000313" key="6">
    <source>
        <dbReference type="Proteomes" id="UP000694845"/>
    </source>
</evidence>
<feature type="binding site" evidence="5">
    <location>
        <position position="351"/>
    </location>
    <ligand>
        <name>Fe cation</name>
        <dbReference type="ChEBI" id="CHEBI:24875"/>
        <note>catalytic</note>
    </ligand>
</feature>